<dbReference type="Pfam" id="PF02181">
    <property type="entry name" value="FH2"/>
    <property type="match status" value="1"/>
</dbReference>
<feature type="non-terminal residue" evidence="3">
    <location>
        <position position="326"/>
    </location>
</feature>
<feature type="compositionally biased region" description="Low complexity" evidence="1">
    <location>
        <begin position="155"/>
        <end position="167"/>
    </location>
</feature>
<protein>
    <submittedName>
        <fullName evidence="3">Salivary proline-rich protein II-1, putative</fullName>
    </submittedName>
</protein>
<dbReference type="InterPro" id="IPR042201">
    <property type="entry name" value="FH2_Formin_sf"/>
</dbReference>
<feature type="region of interest" description="Disordered" evidence="1">
    <location>
        <begin position="246"/>
        <end position="267"/>
    </location>
</feature>
<evidence type="ECO:0000313" key="3">
    <source>
        <dbReference type="EMBL" id="EER15610.1"/>
    </source>
</evidence>
<dbReference type="AlphaFoldDB" id="C5KIT2"/>
<feature type="region of interest" description="Disordered" evidence="1">
    <location>
        <begin position="305"/>
        <end position="326"/>
    </location>
</feature>
<sequence length="326" mass="32969">MQVLVNPPLASEGMKLRPLPLIHLGGAICPPLPGAAKDPPPPLPGSAKGAPPPLPGSTKGTPPPLPGAAKGTPPPLPGSAKGTPPPLPGAAKGTPPPLPGAAKGTPPPLPGAAKGTPPPLPGKGTPPPLPGAAKGALPSLPGRSPVYASPPPPSTAAGSPLVLRSPPLASPPPSTPANHRSPPKSGPRTRKAAALPLGKKLHWKAIPDRLIGSTIWASYDEEGSSTPSDDHLGETLARDVAEMKTVFGASGNPDEKKSERKSKLVDDRPKLIEILDQKRAQNAGLVMARLPVELLVEKMENLDTDNMVDASEEEDSSSAALVPSSG</sequence>
<evidence type="ECO:0000259" key="2">
    <source>
        <dbReference type="PROSITE" id="PS51444"/>
    </source>
</evidence>
<reference evidence="3 4" key="1">
    <citation type="submission" date="2008-07" db="EMBL/GenBank/DDBJ databases">
        <authorList>
            <person name="El-Sayed N."/>
            <person name="Caler E."/>
            <person name="Inman J."/>
            <person name="Amedeo P."/>
            <person name="Hass B."/>
            <person name="Wortman J."/>
        </authorList>
    </citation>
    <scope>NUCLEOTIDE SEQUENCE [LARGE SCALE GENOMIC DNA]</scope>
    <source>
        <strain evidence="4">ATCC 50983 / TXsc</strain>
    </source>
</reference>
<feature type="compositionally biased region" description="Basic and acidic residues" evidence="1">
    <location>
        <begin position="253"/>
        <end position="267"/>
    </location>
</feature>
<dbReference type="EMBL" id="GG673351">
    <property type="protein sequence ID" value="EER15610.1"/>
    <property type="molecule type" value="Genomic_DNA"/>
</dbReference>
<dbReference type="PROSITE" id="PS51444">
    <property type="entry name" value="FH2"/>
    <property type="match status" value="1"/>
</dbReference>
<feature type="domain" description="FH2" evidence="2">
    <location>
        <begin position="188"/>
        <end position="326"/>
    </location>
</feature>
<evidence type="ECO:0000313" key="4">
    <source>
        <dbReference type="Proteomes" id="UP000007800"/>
    </source>
</evidence>
<dbReference type="Gene3D" id="1.20.58.2220">
    <property type="entry name" value="Formin, FH2 domain"/>
    <property type="match status" value="1"/>
</dbReference>
<gene>
    <name evidence="3" type="ORF">Pmar_PMAR004144</name>
</gene>
<dbReference type="InParanoid" id="C5KIT2"/>
<organism evidence="4">
    <name type="scientific">Perkinsus marinus (strain ATCC 50983 / TXsc)</name>
    <dbReference type="NCBI Taxonomy" id="423536"/>
    <lineage>
        <taxon>Eukaryota</taxon>
        <taxon>Sar</taxon>
        <taxon>Alveolata</taxon>
        <taxon>Perkinsozoa</taxon>
        <taxon>Perkinsea</taxon>
        <taxon>Perkinsida</taxon>
        <taxon>Perkinsidae</taxon>
        <taxon>Perkinsus</taxon>
    </lineage>
</organism>
<evidence type="ECO:0000256" key="1">
    <source>
        <dbReference type="SAM" id="MobiDB-lite"/>
    </source>
</evidence>
<feature type="compositionally biased region" description="Pro residues" evidence="1">
    <location>
        <begin position="30"/>
        <end position="130"/>
    </location>
</feature>
<keyword evidence="4" id="KW-1185">Reference proteome</keyword>
<feature type="region of interest" description="Disordered" evidence="1">
    <location>
        <begin position="27"/>
        <end position="199"/>
    </location>
</feature>
<feature type="compositionally biased region" description="Low complexity" evidence="1">
    <location>
        <begin position="131"/>
        <end position="147"/>
    </location>
</feature>
<dbReference type="InterPro" id="IPR015425">
    <property type="entry name" value="FH2_Formin"/>
</dbReference>
<proteinExistence type="predicted"/>
<dbReference type="Proteomes" id="UP000007800">
    <property type="component" value="Unassembled WGS sequence"/>
</dbReference>
<dbReference type="GeneID" id="9046434"/>
<dbReference type="RefSeq" id="XP_002783814.1">
    <property type="nucleotide sequence ID" value="XM_002783768.1"/>
</dbReference>
<accession>C5KIT2</accession>
<dbReference type="OrthoDB" id="1668162at2759"/>
<name>C5KIT2_PERM5</name>